<dbReference type="InterPro" id="IPR011200">
    <property type="entry name" value="UCP012608"/>
</dbReference>
<dbReference type="EMBL" id="CAEZUE010000008">
    <property type="protein sequence ID" value="CAB4584742.1"/>
    <property type="molecule type" value="Genomic_DNA"/>
</dbReference>
<proteinExistence type="predicted"/>
<evidence type="ECO:0000313" key="1">
    <source>
        <dbReference type="EMBL" id="CAB4584742.1"/>
    </source>
</evidence>
<gene>
    <name evidence="1" type="ORF">UFOPK1788_00134</name>
</gene>
<protein>
    <submittedName>
        <fullName evidence="1">Unannotated protein</fullName>
    </submittedName>
</protein>
<reference evidence="1" key="1">
    <citation type="submission" date="2020-05" db="EMBL/GenBank/DDBJ databases">
        <authorList>
            <person name="Chiriac C."/>
            <person name="Salcher M."/>
            <person name="Ghai R."/>
            <person name="Kavagutti S V."/>
        </authorList>
    </citation>
    <scope>NUCLEOTIDE SEQUENCE</scope>
</reference>
<sequence length="407" mass="45036">MPVSERDRAAEWLRRFADNEGSESPRYRNWALGLADDDELLAKIVKLPVAKRQPALLLACARLAGVPLRPFTESREDFVALWTKIARLARSRSVQTNDPRRCSPLVIALQKIRGPISLIEIGASAGLTLIPDVYSYRMTARGRTISLDPPNGESTVVLQSNIEGWGAAELRMPNIVHREGIDVSPLDLSNAGDRAWLEALVWPEQADRLELVRAAVLLAREALVSVTAGDAVAEVRAAVARARKAAPRSTIVVWSPAVLVYLDPAQRAAFRKYCTSAKIRWISLDGRRVLPGLDDASTRAGISDPFVLTRDGKPIAGVDPLGRSIVLAPEGGLTAEEIDLIEFERIHWGATRGKESLVRKHWRMSLVRYYQRVYGIMEGAAARRYDPVLTSSFAQVRQQRVARRSGE</sequence>
<dbReference type="Pfam" id="PF10094">
    <property type="entry name" value="DUF2332"/>
    <property type="match status" value="1"/>
</dbReference>
<organism evidence="1">
    <name type="scientific">freshwater metagenome</name>
    <dbReference type="NCBI Taxonomy" id="449393"/>
    <lineage>
        <taxon>unclassified sequences</taxon>
        <taxon>metagenomes</taxon>
        <taxon>ecological metagenomes</taxon>
    </lineage>
</organism>
<dbReference type="InterPro" id="IPR021678">
    <property type="entry name" value="DUF3263"/>
</dbReference>
<accession>A0A6J6F766</accession>
<name>A0A6J6F766_9ZZZZ</name>
<dbReference type="Pfam" id="PF11662">
    <property type="entry name" value="DUF3263"/>
    <property type="match status" value="1"/>
</dbReference>
<dbReference type="AlphaFoldDB" id="A0A6J6F766"/>